<gene>
    <name evidence="1" type="ORF">HPBE_LOCUS9407</name>
</gene>
<dbReference type="WBParaSite" id="HPBE_0000940601-mRNA-1">
    <property type="protein sequence ID" value="HPBE_0000940601-mRNA-1"/>
    <property type="gene ID" value="HPBE_0000940601"/>
</dbReference>
<evidence type="ECO:0000313" key="2">
    <source>
        <dbReference type="Proteomes" id="UP000050761"/>
    </source>
</evidence>
<reference evidence="1 2" key="1">
    <citation type="submission" date="2018-11" db="EMBL/GenBank/DDBJ databases">
        <authorList>
            <consortium name="Pathogen Informatics"/>
        </authorList>
    </citation>
    <scope>NUCLEOTIDE SEQUENCE [LARGE SCALE GENOMIC DNA]</scope>
</reference>
<dbReference type="EMBL" id="UZAH01026430">
    <property type="protein sequence ID" value="VDO80573.1"/>
    <property type="molecule type" value="Genomic_DNA"/>
</dbReference>
<organism evidence="1">
    <name type="scientific">Heligmosomoides polygyrus</name>
    <name type="common">Parasitic roundworm</name>
    <dbReference type="NCBI Taxonomy" id="6339"/>
    <lineage>
        <taxon>Eukaryota</taxon>
        <taxon>Metazoa</taxon>
        <taxon>Ecdysozoa</taxon>
        <taxon>Nematoda</taxon>
        <taxon>Chromadorea</taxon>
        <taxon>Rhabditida</taxon>
        <taxon>Rhabditina</taxon>
        <taxon>Rhabditomorpha</taxon>
        <taxon>Strongyloidea</taxon>
        <taxon>Heligmosomidae</taxon>
        <taxon>Heligmosomoides</taxon>
    </lineage>
</organism>
<reference evidence="3" key="2">
    <citation type="submission" date="2019-09" db="UniProtKB">
        <authorList>
            <consortium name="WormBaseParasite"/>
        </authorList>
    </citation>
    <scope>IDENTIFICATION</scope>
</reference>
<dbReference type="AlphaFoldDB" id="A0A3P7ZQU7"/>
<sequence length="468" mass="51463">MFVQRLIDLAQEVLRAVPEPLAAFVSTSLSSAHALRADCSTAESLTCAGDMSSIVEGRATAGTRPHSLLEDMNSLGSGMISLKERLASLNKSAESWQTRVKKDELILKRCSVPPRPRPTCALLGKENVERVIGEKSAAPMPRHVPISKQSLLLNLDKGLDSFFPRSTAAILEESAIKDGELDLNSIEQTDILDTPKRPRLKKPGKGRRVVTERLTTLNTEAVRIEEDPRDSLVLPVIVDEGGPIATSARQGLQAKEDYTSVKSTLKHADTTSPYPPVMLIRVAGKTCSYCPMYFGMNESLSDDMHSYVDMHFYVNPAASAALKPIATTSVYCRRRMNYRRCMLIPSKMEFMTQMELLKLDVSANITQMAKLKDAESSLSRVEGEIEKVQGRNAGNLIIVVGPTAFDAIMQRLLGSPRASRKKKLLIPQLACVIMEKGSKSWSISKKQILPMRTNNASAAFDPNAYVAK</sequence>
<proteinExistence type="predicted"/>
<dbReference type="Proteomes" id="UP000050761">
    <property type="component" value="Unassembled WGS sequence"/>
</dbReference>
<keyword evidence="2" id="KW-1185">Reference proteome</keyword>
<evidence type="ECO:0000313" key="1">
    <source>
        <dbReference type="EMBL" id="VDO80573.1"/>
    </source>
</evidence>
<protein>
    <submittedName>
        <fullName evidence="3">C2H2-type domain-containing protein</fullName>
    </submittedName>
</protein>
<name>A0A3P7ZQU7_HELPZ</name>
<dbReference type="OrthoDB" id="28894at2759"/>
<evidence type="ECO:0000313" key="3">
    <source>
        <dbReference type="WBParaSite" id="HPBE_0000940601-mRNA-1"/>
    </source>
</evidence>
<accession>A0A3P7ZQU7</accession>